<dbReference type="Gene3D" id="3.80.10.10">
    <property type="entry name" value="Ribonuclease Inhibitor"/>
    <property type="match status" value="1"/>
</dbReference>
<dbReference type="InterPro" id="IPR026906">
    <property type="entry name" value="LRR_5"/>
</dbReference>
<evidence type="ECO:0000313" key="1">
    <source>
        <dbReference type="EMBL" id="MBK5898862.1"/>
    </source>
</evidence>
<dbReference type="EMBL" id="JAEPRJ010000001">
    <property type="protein sequence ID" value="MBK5898862.1"/>
    <property type="molecule type" value="Genomic_DNA"/>
</dbReference>
<name>A0ABS1J430_9FIRM</name>
<comment type="caution">
    <text evidence="1">The sequence shown here is derived from an EMBL/GenBank/DDBJ whole genome shotgun (WGS) entry which is preliminary data.</text>
</comment>
<accession>A0ABS1J430</accession>
<organism evidence="1 2">
    <name type="scientific">Catonella massiliensis</name>
    <dbReference type="NCBI Taxonomy" id="2799636"/>
    <lineage>
        <taxon>Bacteria</taxon>
        <taxon>Bacillati</taxon>
        <taxon>Bacillota</taxon>
        <taxon>Clostridia</taxon>
        <taxon>Lachnospirales</taxon>
        <taxon>Lachnospiraceae</taxon>
        <taxon>Catonella</taxon>
    </lineage>
</organism>
<protein>
    <submittedName>
        <fullName evidence="1">Leucine-rich repeat domain-containing protein</fullName>
    </submittedName>
</protein>
<dbReference type="InterPro" id="IPR032675">
    <property type="entry name" value="LRR_dom_sf"/>
</dbReference>
<dbReference type="Pfam" id="PF13306">
    <property type="entry name" value="LRR_5"/>
    <property type="match status" value="1"/>
</dbReference>
<evidence type="ECO:0000313" key="2">
    <source>
        <dbReference type="Proteomes" id="UP000604730"/>
    </source>
</evidence>
<reference evidence="1 2" key="1">
    <citation type="submission" date="2021-01" db="EMBL/GenBank/DDBJ databases">
        <title>Isolation and description of Catonella massiliensis sp. nov., a novel Catonella species, isolated from a stable periodontitis subject.</title>
        <authorList>
            <person name="Antezack A."/>
            <person name="Boxberger M."/>
            <person name="La Scola B."/>
            <person name="Monnet-Corti V."/>
        </authorList>
    </citation>
    <scope>NUCLEOTIDE SEQUENCE [LARGE SCALE GENOMIC DNA]</scope>
    <source>
        <strain evidence="1 2">Marseille-Q4567</strain>
    </source>
</reference>
<proteinExistence type="predicted"/>
<keyword evidence="2" id="KW-1185">Reference proteome</keyword>
<sequence>MNNKIDTLELNNGLKVIDNAAFHINKLNAIIIPQSVEKIGSSAFRECEATTVIFEEVSNLSSLGEMAFLSNALESVTIPDGITFIPVQAFADNKLTEVNLPRNLKTIKEEAFSKNRLNEINLPETVADIAFNSFTGNPDKVVIQTINGKNPNNLPDGDGHILDPYNYTDESEDLIKVNNEIKELDKTALRESTVKQYEDMLKEGETLIDILNQGKLTVSKKLKFINDVRWFFTRIPLDKALKYATNTLQSPKTANKSDLKKLEAKIKYGETVYNNSAVVGNKLKRIEKELYYLGDLCNNIGEISKGYLAEGVYLLHTPLPIPEYYIGVNLYYDRQGKIIYVFDMSYTIGEGQKNEYGKEIENVDEDNQGYHEGALATLAMYEGLNVNDIVTKNIGDFSQIQYEDIYKYHAEGIFNAVKDAAKDAADNLKYKSNPAAPLVPIITTAVSDNSSRKESNDTLQDKKVDRENDKKLDIATEKIPLSSKAAINGVNKSIKTIRLSGFNGIINLKNLSINDVGVLKIHSKVLKRATINKAKYIVLQFKDYKVKLAVRGLSKLTKNDKVIIFRFKKNPKNKKIRLSISSKKDRIIKDIKVK</sequence>
<dbReference type="SUPFAM" id="SSF52058">
    <property type="entry name" value="L domain-like"/>
    <property type="match status" value="1"/>
</dbReference>
<gene>
    <name evidence="1" type="ORF">JJN12_13945</name>
</gene>
<dbReference type="Proteomes" id="UP000604730">
    <property type="component" value="Unassembled WGS sequence"/>
</dbReference>